<dbReference type="InterPro" id="IPR011009">
    <property type="entry name" value="Kinase-like_dom_sf"/>
</dbReference>
<dbReference type="SMART" id="SM00369">
    <property type="entry name" value="LRR_TYP"/>
    <property type="match status" value="4"/>
</dbReference>
<organism evidence="12 13">
    <name type="scientific">Leishmania martiniquensis</name>
    <dbReference type="NCBI Taxonomy" id="1580590"/>
    <lineage>
        <taxon>Eukaryota</taxon>
        <taxon>Discoba</taxon>
        <taxon>Euglenozoa</taxon>
        <taxon>Kinetoplastea</taxon>
        <taxon>Metakinetoplastina</taxon>
        <taxon>Trypanosomatida</taxon>
        <taxon>Trypanosomatidae</taxon>
        <taxon>Leishmaniinae</taxon>
        <taxon>Leishmania</taxon>
    </lineage>
</organism>
<dbReference type="InterPro" id="IPR020422">
    <property type="entry name" value="TYR_PHOSPHATASE_DUAL_dom"/>
</dbReference>
<dbReference type="PROSITE" id="PS50056">
    <property type="entry name" value="TYR_PHOSPHATASE_2"/>
    <property type="match status" value="1"/>
</dbReference>
<dbReference type="InterPro" id="IPR000719">
    <property type="entry name" value="Prot_kinase_dom"/>
</dbReference>
<evidence type="ECO:0000256" key="7">
    <source>
        <dbReference type="PROSITE-ProRule" id="PRU10141"/>
    </source>
</evidence>
<comment type="caution">
    <text evidence="12">The sequence shown here is derived from an EMBL/GenBank/DDBJ whole genome shotgun (WGS) entry which is preliminary data.</text>
</comment>
<dbReference type="PANTHER" id="PTHR10159:SF524">
    <property type="entry name" value="SPECIFICITY PROTEIN PHOSPHATASE, PUTATIVE-RELATED"/>
    <property type="match status" value="1"/>
</dbReference>
<dbReference type="OrthoDB" id="165342at2759"/>
<feature type="binding site" evidence="7">
    <location>
        <position position="635"/>
    </location>
    <ligand>
        <name>ATP</name>
        <dbReference type="ChEBI" id="CHEBI:30616"/>
    </ligand>
</feature>
<dbReference type="InterPro" id="IPR003591">
    <property type="entry name" value="Leu-rich_rpt_typical-subtyp"/>
</dbReference>
<keyword evidence="3" id="KW-0677">Repeat</keyword>
<dbReference type="CDD" id="cd00180">
    <property type="entry name" value="PKc"/>
    <property type="match status" value="2"/>
</dbReference>
<dbReference type="InterPro" id="IPR000387">
    <property type="entry name" value="Tyr_Pase_dom"/>
</dbReference>
<evidence type="ECO:0000313" key="12">
    <source>
        <dbReference type="EMBL" id="KAG5468260.1"/>
    </source>
</evidence>
<comment type="similarity">
    <text evidence="1">Belongs to the protein-tyrosine phosphatase family. Non-receptor class dual specificity subfamily.</text>
</comment>
<dbReference type="SMART" id="SM00195">
    <property type="entry name" value="DSPc"/>
    <property type="match status" value="1"/>
</dbReference>
<dbReference type="GO" id="GO:0043409">
    <property type="term" value="P:negative regulation of MAPK cascade"/>
    <property type="evidence" value="ECO:0007669"/>
    <property type="project" value="TreeGrafter"/>
</dbReference>
<evidence type="ECO:0000259" key="10">
    <source>
        <dbReference type="PROSITE" id="PS50054"/>
    </source>
</evidence>
<dbReference type="RefSeq" id="XP_067175198.1">
    <property type="nucleotide sequence ID" value="XM_067319823.1"/>
</dbReference>
<evidence type="ECO:0000313" key="13">
    <source>
        <dbReference type="Proteomes" id="UP000673552"/>
    </source>
</evidence>
<dbReference type="InterPro" id="IPR000340">
    <property type="entry name" value="Dual-sp_phosphatase_cat-dom"/>
</dbReference>
<dbReference type="InterPro" id="IPR032675">
    <property type="entry name" value="LRR_dom_sf"/>
</dbReference>
<evidence type="ECO:0000256" key="6">
    <source>
        <dbReference type="ARBA" id="ARBA00048336"/>
    </source>
</evidence>
<dbReference type="Gene3D" id="3.90.190.10">
    <property type="entry name" value="Protein tyrosine phosphatase superfamily"/>
    <property type="match status" value="1"/>
</dbReference>
<proteinExistence type="inferred from homology"/>
<keyword evidence="13" id="KW-1185">Reference proteome</keyword>
<evidence type="ECO:0008006" key="14">
    <source>
        <dbReference type="Google" id="ProtNLM"/>
    </source>
</evidence>
<dbReference type="InterPro" id="IPR016130">
    <property type="entry name" value="Tyr_Pase_AS"/>
</dbReference>
<dbReference type="EMBL" id="JAFEUZ010000034">
    <property type="protein sequence ID" value="KAG5468260.1"/>
    <property type="molecule type" value="Genomic_DNA"/>
</dbReference>
<dbReference type="GO" id="GO:0005737">
    <property type="term" value="C:cytoplasm"/>
    <property type="evidence" value="ECO:0007669"/>
    <property type="project" value="TreeGrafter"/>
</dbReference>
<feature type="compositionally biased region" description="Polar residues" evidence="8">
    <location>
        <begin position="143"/>
        <end position="152"/>
    </location>
</feature>
<dbReference type="Pfam" id="PF00782">
    <property type="entry name" value="DSPc"/>
    <property type="match status" value="1"/>
</dbReference>
<dbReference type="SUPFAM" id="SSF56112">
    <property type="entry name" value="Protein kinase-like (PK-like)"/>
    <property type="match status" value="2"/>
</dbReference>
<reference evidence="12 13" key="1">
    <citation type="submission" date="2021-03" db="EMBL/GenBank/DDBJ databases">
        <title>Leishmania (Mundinia) martiniquensis Genome sequencing and assembly.</title>
        <authorList>
            <person name="Almutairi H."/>
            <person name="Gatherer D."/>
        </authorList>
    </citation>
    <scope>NUCLEOTIDE SEQUENCE [LARGE SCALE GENOMIC DNA]</scope>
    <source>
        <strain evidence="12">LSCM1</strain>
    </source>
</reference>
<dbReference type="CDD" id="cd14498">
    <property type="entry name" value="DSP"/>
    <property type="match status" value="1"/>
</dbReference>
<dbReference type="GO" id="GO:0004672">
    <property type="term" value="F:protein kinase activity"/>
    <property type="evidence" value="ECO:0007669"/>
    <property type="project" value="InterPro"/>
</dbReference>
<evidence type="ECO:0000256" key="3">
    <source>
        <dbReference type="ARBA" id="ARBA00022737"/>
    </source>
</evidence>
<feature type="domain" description="Protein kinase" evidence="9">
    <location>
        <begin position="243"/>
        <end position="538"/>
    </location>
</feature>
<dbReference type="InterPro" id="IPR029021">
    <property type="entry name" value="Prot-tyrosine_phosphatase-like"/>
</dbReference>
<keyword evidence="5" id="KW-0904">Protein phosphatase</keyword>
<sequence>MGVLCSSANLRGSNILAVCGETHGQSDREGSRRAARSTNQMRNVCAQHMNSGSSAEVGGGDVSDTILSANAIHISRTSGSAATTNIGGSGDHFNSGGAVTSASAVVAAGGSMAQGNSPPPLAVVSPKSQSPFAAADTLRSRHQQQQCDTSSIGAPHEAASGQPGMSARATRIVSRVDAIVRKCEGLAEERPTEEEKAMYEVFAALRGSSVGPLFLNHPEVSLSNRSSVICIPDFHQDEMIDGYHLRAAYNAGTIGRSYFATRDAALSSKPTPTRGSRCGAADGAAGDSAFRILKVISFVLRRTLMEEITAEQRVLVNIMHPNLLRISDVLNDEAKENMIVITNYDPKGNIGNYAGRLSQDPEKLRRILTEVGAGLQILHSNRVYHHNLKLGNVLENAEGHFCIADAAFWRLFAVQCPEGLVFNGELACLPPEVFDADGPYAAGEVDVVSDAGVNGVAAVDIWGFGVLMYRLAYGCEPIEIAECSYAQVRERILGFELRFPPRPHWSFANEIEHAIRWCLQRKPSQRPTVQRLLRHPFFTAGTSSLMRTISTTSSLAFGGQMTTSSFGDRTTSTLALKRASSSNVAVPTSRMQQRNGFQVDAFLGEGRFSETMLVHLRRNPSKQFAFKIIYKSILKRLRMSGRETWAREMRRQLVVSRKVDHPNLMRFIDIVEDKKVNCFVVQDYMPGGAIHAVPPVTSDTSHPALQDFLVDVLSGLVHLHDNGIAHLSLTPTNIFFRERTFHYRIADFGPLFVTADALSDSIAIGTPLYSLPAWLRKQKPLHGPSVDMFCVGLLAAAVLPELFNTVWAQLRAGEKCSTFAVDAVLGAVRAPAARLTPALISFIEDALEGRFPNARAALKHAYFKNVKLIQNMPKTIVEVTEEELQAAVHSKPETRDEARMLDVLAQDPFQESQMLSSVCDATLNGGESCTDASISTALAGEKPTVLIFKGENLRCGQCSAELTVALYQCSDCAGYIRCGKCSVGNYHKEGHELVPLLIHTIEHSKEGINKAVLVQPSTMPDVHALEMLEMTANFPVGSLTAHLVAQRVAERSLGARSMGGSSISKGVFGDMESVVRFSDDVSEQSISININGRSLISFRGLGGMLGGGTHLGSGTSSSNTGLNAAGISLGRTDPVTPKEIGSLCLPPPPKLSLAKEKDAKKPALLKAGEMEDGDWQQELERCRASNHPELLLYNYELDTVPVEVYSPPLLQLVVLDVSQNNLASLPHELSLLAHLRKLIVSYNKLTNLPDSLGDLSALESLDASHNALVDLPWSFIHLRSLTSAALDYNNFSTIPESLLNIVAAPLGASTSTMLENYAATPAQLSGARLANSMGNRAGSLMGSLSVSTPKTKIMSPKLKVIYLAANDLLTTFPPRHLLQRFDDLTIALDNEPSLYKHYYQENLDNGLPNITVNWNKLYPDEIVPYLYCGSLRSAQSQMVYRKLNITYLLTVGRQLVPVPPEGGRHKIIVVDDIPGADIRTSFLEAVEFIEESQLQKKGCLVHCFAGLSRSATTVIAYLMMKKGMRLDEAYLVTKKGRPSIQPNKGFFDQLVELDKELYPEGRRPLDLESLGRPAN</sequence>
<comment type="catalytic activity">
    <reaction evidence="6">
        <text>O-phospho-L-threonyl-[protein] + H2O = L-threonyl-[protein] + phosphate</text>
        <dbReference type="Rhea" id="RHEA:47004"/>
        <dbReference type="Rhea" id="RHEA-COMP:11060"/>
        <dbReference type="Rhea" id="RHEA-COMP:11605"/>
        <dbReference type="ChEBI" id="CHEBI:15377"/>
        <dbReference type="ChEBI" id="CHEBI:30013"/>
        <dbReference type="ChEBI" id="CHEBI:43474"/>
        <dbReference type="ChEBI" id="CHEBI:61977"/>
        <dbReference type="EC" id="3.1.3.16"/>
    </reaction>
</comment>
<evidence type="ECO:0000256" key="8">
    <source>
        <dbReference type="SAM" id="MobiDB-lite"/>
    </source>
</evidence>
<dbReference type="PROSITE" id="PS00107">
    <property type="entry name" value="PROTEIN_KINASE_ATP"/>
    <property type="match status" value="1"/>
</dbReference>
<dbReference type="SUPFAM" id="SSF52058">
    <property type="entry name" value="L domain-like"/>
    <property type="match status" value="1"/>
</dbReference>
<name>A0A836KEW3_9TRYP</name>
<dbReference type="Gene3D" id="3.80.10.10">
    <property type="entry name" value="Ribonuclease Inhibitor"/>
    <property type="match status" value="1"/>
</dbReference>
<feature type="domain" description="Protein kinase" evidence="9">
    <location>
        <begin position="597"/>
        <end position="868"/>
    </location>
</feature>
<dbReference type="Gene3D" id="3.30.200.20">
    <property type="entry name" value="Phosphorylase Kinase, domain 1"/>
    <property type="match status" value="1"/>
</dbReference>
<evidence type="ECO:0000256" key="1">
    <source>
        <dbReference type="ARBA" id="ARBA00008601"/>
    </source>
</evidence>
<dbReference type="GO" id="GO:0004722">
    <property type="term" value="F:protein serine/threonine phosphatase activity"/>
    <property type="evidence" value="ECO:0007669"/>
    <property type="project" value="UniProtKB-EC"/>
</dbReference>
<evidence type="ECO:0000256" key="2">
    <source>
        <dbReference type="ARBA" id="ARBA00022614"/>
    </source>
</evidence>
<dbReference type="KEGG" id="lmat:92512335"/>
<dbReference type="PROSITE" id="PS50011">
    <property type="entry name" value="PROTEIN_KINASE_DOM"/>
    <property type="match status" value="2"/>
</dbReference>
<dbReference type="PANTHER" id="PTHR10159">
    <property type="entry name" value="DUAL SPECIFICITY PROTEIN PHOSPHATASE"/>
    <property type="match status" value="1"/>
</dbReference>
<feature type="domain" description="Tyrosine specific protein phosphatases" evidence="11">
    <location>
        <begin position="1480"/>
        <end position="1540"/>
    </location>
</feature>
<dbReference type="FunFam" id="3.90.190.10:FF:000004">
    <property type="entry name" value="Protein phosphatase Slingshot homolog 2"/>
    <property type="match status" value="1"/>
</dbReference>
<dbReference type="GeneID" id="92512335"/>
<dbReference type="PROSITE" id="PS00383">
    <property type="entry name" value="TYR_PHOSPHATASE_1"/>
    <property type="match status" value="1"/>
</dbReference>
<evidence type="ECO:0000259" key="9">
    <source>
        <dbReference type="PROSITE" id="PS50011"/>
    </source>
</evidence>
<dbReference type="InterPro" id="IPR017441">
    <property type="entry name" value="Protein_kinase_ATP_BS"/>
</dbReference>
<feature type="region of interest" description="Disordered" evidence="8">
    <location>
        <begin position="143"/>
        <end position="167"/>
    </location>
</feature>
<keyword evidence="7" id="KW-0547">Nucleotide-binding</keyword>
<evidence type="ECO:0000256" key="4">
    <source>
        <dbReference type="ARBA" id="ARBA00022801"/>
    </source>
</evidence>
<dbReference type="PROSITE" id="PS51450">
    <property type="entry name" value="LRR"/>
    <property type="match status" value="1"/>
</dbReference>
<dbReference type="GO" id="GO:0005524">
    <property type="term" value="F:ATP binding"/>
    <property type="evidence" value="ECO:0007669"/>
    <property type="project" value="UniProtKB-UniRule"/>
</dbReference>
<accession>A0A836KEW3</accession>
<dbReference type="InterPro" id="IPR001611">
    <property type="entry name" value="Leu-rich_rpt"/>
</dbReference>
<feature type="domain" description="Tyrosine-protein phosphatase" evidence="10">
    <location>
        <begin position="1418"/>
        <end position="1559"/>
    </location>
</feature>
<evidence type="ECO:0000256" key="5">
    <source>
        <dbReference type="ARBA" id="ARBA00022912"/>
    </source>
</evidence>
<dbReference type="Pfam" id="PF00069">
    <property type="entry name" value="Pkinase"/>
    <property type="match status" value="2"/>
</dbReference>
<dbReference type="Proteomes" id="UP000673552">
    <property type="component" value="Chromosome 34"/>
</dbReference>
<evidence type="ECO:0000259" key="11">
    <source>
        <dbReference type="PROSITE" id="PS50056"/>
    </source>
</evidence>
<protein>
    <recommendedName>
        <fullName evidence="14">Dual specificity protein phosphatase</fullName>
    </recommendedName>
</protein>
<dbReference type="PROSITE" id="PS50054">
    <property type="entry name" value="TYR_PHOSPHATASE_DUAL"/>
    <property type="match status" value="1"/>
</dbReference>
<dbReference type="GO" id="GO:0017017">
    <property type="term" value="F:MAP kinase tyrosine/serine/threonine phosphatase activity"/>
    <property type="evidence" value="ECO:0007669"/>
    <property type="project" value="TreeGrafter"/>
</dbReference>
<dbReference type="SMART" id="SM00364">
    <property type="entry name" value="LRR_BAC"/>
    <property type="match status" value="3"/>
</dbReference>
<keyword evidence="7" id="KW-0067">ATP-binding</keyword>
<dbReference type="GO" id="GO:0008330">
    <property type="term" value="F:protein tyrosine/threonine phosphatase activity"/>
    <property type="evidence" value="ECO:0007669"/>
    <property type="project" value="TreeGrafter"/>
</dbReference>
<dbReference type="GO" id="GO:0033550">
    <property type="term" value="F:MAP kinase tyrosine phosphatase activity"/>
    <property type="evidence" value="ECO:0007669"/>
    <property type="project" value="TreeGrafter"/>
</dbReference>
<gene>
    <name evidence="12" type="ORF">LSCM1_02238</name>
</gene>
<keyword evidence="4" id="KW-0378">Hydrolase</keyword>
<keyword evidence="2" id="KW-0433">Leucine-rich repeat</keyword>
<dbReference type="SUPFAM" id="SSF52799">
    <property type="entry name" value="(Phosphotyrosine protein) phosphatases II"/>
    <property type="match status" value="1"/>
</dbReference>
<dbReference type="Gene3D" id="1.10.510.10">
    <property type="entry name" value="Transferase(Phosphotransferase) domain 1"/>
    <property type="match status" value="2"/>
</dbReference>
<dbReference type="Pfam" id="PF13855">
    <property type="entry name" value="LRR_8"/>
    <property type="match status" value="1"/>
</dbReference>